<dbReference type="RefSeq" id="WP_311365884.1">
    <property type="nucleotide sequence ID" value="NZ_JAVRIC010000022.1"/>
</dbReference>
<evidence type="ECO:0000256" key="1">
    <source>
        <dbReference type="SAM" id="SignalP"/>
    </source>
</evidence>
<accession>A0ABU2WKQ4</accession>
<keyword evidence="1" id="KW-0732">Signal</keyword>
<proteinExistence type="predicted"/>
<protein>
    <submittedName>
        <fullName evidence="2">Uncharacterized protein</fullName>
    </submittedName>
</protein>
<name>A0ABU2WKQ4_9GAMM</name>
<reference evidence="2 3" key="1">
    <citation type="submission" date="2023-09" db="EMBL/GenBank/DDBJ databases">
        <authorList>
            <person name="Rey-Velasco X."/>
        </authorList>
    </citation>
    <scope>NUCLEOTIDE SEQUENCE [LARGE SCALE GENOMIC DNA]</scope>
    <source>
        <strain evidence="2 3">W345</strain>
    </source>
</reference>
<organism evidence="2 3">
    <name type="scientific">Banduia mediterranea</name>
    <dbReference type="NCBI Taxonomy" id="3075609"/>
    <lineage>
        <taxon>Bacteria</taxon>
        <taxon>Pseudomonadati</taxon>
        <taxon>Pseudomonadota</taxon>
        <taxon>Gammaproteobacteria</taxon>
        <taxon>Nevskiales</taxon>
        <taxon>Algiphilaceae</taxon>
        <taxon>Banduia</taxon>
    </lineage>
</organism>
<evidence type="ECO:0000313" key="2">
    <source>
        <dbReference type="EMBL" id="MDT0498471.1"/>
    </source>
</evidence>
<comment type="caution">
    <text evidence="2">The sequence shown here is derived from an EMBL/GenBank/DDBJ whole genome shotgun (WGS) entry which is preliminary data.</text>
</comment>
<feature type="signal peptide" evidence="1">
    <location>
        <begin position="1"/>
        <end position="21"/>
    </location>
</feature>
<evidence type="ECO:0000313" key="3">
    <source>
        <dbReference type="Proteomes" id="UP001254608"/>
    </source>
</evidence>
<feature type="chain" id="PRO_5047179544" evidence="1">
    <location>
        <begin position="22"/>
        <end position="259"/>
    </location>
</feature>
<dbReference type="EMBL" id="JAVRIC010000022">
    <property type="protein sequence ID" value="MDT0498471.1"/>
    <property type="molecule type" value="Genomic_DNA"/>
</dbReference>
<keyword evidence="3" id="KW-1185">Reference proteome</keyword>
<sequence length="259" mass="27455">MRSISVVFATVLGLSSFPALAASLVELMNSVPPPPTSVGDALAWKRGGDYINPAYLAFKQQLAAEKAEIAALNGGTAPVAATPVDPDGASAPEVKRALRAYDSYLESISGKNEPKAALAKRTRWVQAAYGMKQANISKAMQACEAPCRDPSEIAANQPLLAKRDEAINEELKIWGVLFEDWRKEHGAVVAEGQNQIARTQNGALATTPPARSGVAAYRAAMIREIELMLSISELAVERAVALETGIGIDAVSGATQRQD</sequence>
<gene>
    <name evidence="2" type="ORF">RM530_14055</name>
</gene>
<dbReference type="Proteomes" id="UP001254608">
    <property type="component" value="Unassembled WGS sequence"/>
</dbReference>